<sequence>MNKKSWIIFSIIVIAIVGGMIYISTQNRLNVSDITNDQLNTAIAAESRNGNIADHEIGSKNAKVTIVEYADYQCPGCSAAAPKTEEIAKKYKDNVRLIFRNFPIAGSHPNARAAAAVAEAAGLQGKFWEMNSLLYSSQDAWKNASATERDTIFRSYAEKLNLNIDQYKIDVASSKVKNKIDFDMALGRKHGVAATPTFYVNGKNTEMDSSGSIESSVKEALKKAGVEIKD</sequence>
<dbReference type="SUPFAM" id="SSF52833">
    <property type="entry name" value="Thioredoxin-like"/>
    <property type="match status" value="1"/>
</dbReference>
<evidence type="ECO:0000256" key="1">
    <source>
        <dbReference type="ARBA" id="ARBA00005791"/>
    </source>
</evidence>
<proteinExistence type="inferred from homology"/>
<dbReference type="PANTHER" id="PTHR13887">
    <property type="entry name" value="GLUTATHIONE S-TRANSFERASE KAPPA"/>
    <property type="match status" value="1"/>
</dbReference>
<dbReference type="Gene3D" id="3.40.30.10">
    <property type="entry name" value="Glutaredoxin"/>
    <property type="match status" value="1"/>
</dbReference>
<dbReference type="GO" id="GO:0016491">
    <property type="term" value="F:oxidoreductase activity"/>
    <property type="evidence" value="ECO:0007669"/>
    <property type="project" value="UniProtKB-KW"/>
</dbReference>
<dbReference type="Proteomes" id="UP000030902">
    <property type="component" value="Chromosome"/>
</dbReference>
<dbReference type="PROSITE" id="PS51352">
    <property type="entry name" value="THIOREDOXIN_2"/>
    <property type="match status" value="1"/>
</dbReference>
<keyword evidence="6" id="KW-1133">Transmembrane helix</keyword>
<dbReference type="RefSeq" id="WP_052198868.1">
    <property type="nucleotide sequence ID" value="NZ_CP007496.1"/>
</dbReference>
<dbReference type="EMBL" id="CP007496">
    <property type="protein sequence ID" value="AJA06629.1"/>
    <property type="molecule type" value="Genomic_DNA"/>
</dbReference>
<name>A0A6S4GQH5_9BACT</name>
<dbReference type="InterPro" id="IPR036249">
    <property type="entry name" value="Thioredoxin-like_sf"/>
</dbReference>
<keyword evidence="5" id="KW-0676">Redox-active center</keyword>
<dbReference type="AlphaFoldDB" id="A0A6S4GQH5"/>
<evidence type="ECO:0000313" key="9">
    <source>
        <dbReference type="Proteomes" id="UP000030902"/>
    </source>
</evidence>
<evidence type="ECO:0000256" key="6">
    <source>
        <dbReference type="SAM" id="Phobius"/>
    </source>
</evidence>
<gene>
    <name evidence="8" type="ORF">TM7x_03410</name>
</gene>
<feature type="domain" description="Thioredoxin" evidence="7">
    <location>
        <begin position="34"/>
        <end position="222"/>
    </location>
</feature>
<protein>
    <submittedName>
        <fullName evidence="8">DSBA oxidoreductase</fullName>
    </submittedName>
</protein>
<dbReference type="InterPro" id="IPR013766">
    <property type="entry name" value="Thioredoxin_domain"/>
</dbReference>
<reference evidence="8 9" key="1">
    <citation type="journal article" date="2015" name="Proc. Natl. Acad. Sci. U.S.A.">
        <title>Cultivation of a human-associated TM7 phylotype reveals a reduced genome and epibiotic parasitic lifestyle.</title>
        <authorList>
            <person name="He X."/>
            <person name="McLean J.S."/>
            <person name="Edlund A."/>
            <person name="Yooseph S."/>
            <person name="Hall A.P."/>
            <person name="Liu S.Y."/>
            <person name="Dorrestein P.C."/>
            <person name="Esquenazi E."/>
            <person name="Hunter R.C."/>
            <person name="Cheng G."/>
            <person name="Nelson K.E."/>
            <person name="Lux R."/>
            <person name="Shi W."/>
        </authorList>
    </citation>
    <scope>NUCLEOTIDE SEQUENCE [LARGE SCALE GENOMIC DNA]</scope>
    <source>
        <strain evidence="8 9">TM7x</strain>
    </source>
</reference>
<dbReference type="InterPro" id="IPR012336">
    <property type="entry name" value="Thioredoxin-like_fold"/>
</dbReference>
<keyword evidence="2" id="KW-0732">Signal</keyword>
<evidence type="ECO:0000256" key="5">
    <source>
        <dbReference type="ARBA" id="ARBA00023284"/>
    </source>
</evidence>
<organism evidence="8 9">
    <name type="scientific">Candidatus Nanosynbacter lyticus</name>
    <dbReference type="NCBI Taxonomy" id="2093824"/>
    <lineage>
        <taxon>Bacteria</taxon>
        <taxon>Candidatus Saccharimonadota</taxon>
        <taxon>Candidatus Saccharimonadia</taxon>
        <taxon>Candidatus Nanosynbacterales</taxon>
        <taxon>Candidatus Nanosynbacteraceae</taxon>
        <taxon>Candidatus Nanosynbacter</taxon>
    </lineage>
</organism>
<evidence type="ECO:0000256" key="3">
    <source>
        <dbReference type="ARBA" id="ARBA00023002"/>
    </source>
</evidence>
<dbReference type="PANTHER" id="PTHR13887:SF14">
    <property type="entry name" value="DISULFIDE BOND FORMATION PROTEIN D"/>
    <property type="match status" value="1"/>
</dbReference>
<evidence type="ECO:0000256" key="2">
    <source>
        <dbReference type="ARBA" id="ARBA00022729"/>
    </source>
</evidence>
<dbReference type="KEGG" id="sox:TM7x_03410"/>
<feature type="transmembrane region" description="Helical" evidence="6">
    <location>
        <begin position="6"/>
        <end position="23"/>
    </location>
</feature>
<dbReference type="Pfam" id="PF13462">
    <property type="entry name" value="Thioredoxin_4"/>
    <property type="match status" value="1"/>
</dbReference>
<evidence type="ECO:0000259" key="7">
    <source>
        <dbReference type="PROSITE" id="PS51352"/>
    </source>
</evidence>
<keyword evidence="6" id="KW-0812">Transmembrane</keyword>
<evidence type="ECO:0000313" key="8">
    <source>
        <dbReference type="EMBL" id="AJA06629.1"/>
    </source>
</evidence>
<comment type="similarity">
    <text evidence="1">Belongs to the thioredoxin family. DsbA subfamily.</text>
</comment>
<keyword evidence="9" id="KW-1185">Reference proteome</keyword>
<keyword evidence="3" id="KW-0560">Oxidoreductase</keyword>
<keyword evidence="4" id="KW-1015">Disulfide bond</keyword>
<accession>A0A6S4GQH5</accession>
<evidence type="ECO:0000256" key="4">
    <source>
        <dbReference type="ARBA" id="ARBA00023157"/>
    </source>
</evidence>
<keyword evidence="6" id="KW-0472">Membrane</keyword>